<organism evidence="1">
    <name type="scientific">Arundo donax</name>
    <name type="common">Giant reed</name>
    <name type="synonym">Donax arundinaceus</name>
    <dbReference type="NCBI Taxonomy" id="35708"/>
    <lineage>
        <taxon>Eukaryota</taxon>
        <taxon>Viridiplantae</taxon>
        <taxon>Streptophyta</taxon>
        <taxon>Embryophyta</taxon>
        <taxon>Tracheophyta</taxon>
        <taxon>Spermatophyta</taxon>
        <taxon>Magnoliopsida</taxon>
        <taxon>Liliopsida</taxon>
        <taxon>Poales</taxon>
        <taxon>Poaceae</taxon>
        <taxon>PACMAD clade</taxon>
        <taxon>Arundinoideae</taxon>
        <taxon>Arundineae</taxon>
        <taxon>Arundo</taxon>
    </lineage>
</organism>
<reference evidence="1" key="1">
    <citation type="submission" date="2014-09" db="EMBL/GenBank/DDBJ databases">
        <authorList>
            <person name="Magalhaes I.L.F."/>
            <person name="Oliveira U."/>
            <person name="Santos F.R."/>
            <person name="Vidigal T.H.D.A."/>
            <person name="Brescovit A.D."/>
            <person name="Santos A.J."/>
        </authorList>
    </citation>
    <scope>NUCLEOTIDE SEQUENCE</scope>
    <source>
        <tissue evidence="1">Shoot tissue taken approximately 20 cm above the soil surface</tissue>
    </source>
</reference>
<proteinExistence type="predicted"/>
<sequence>MLSSLWFRNQEKIGY</sequence>
<protein>
    <submittedName>
        <fullName evidence="1">Uncharacterized protein</fullName>
    </submittedName>
</protein>
<reference evidence="1" key="2">
    <citation type="journal article" date="2015" name="Data Brief">
        <title>Shoot transcriptome of the giant reed, Arundo donax.</title>
        <authorList>
            <person name="Barrero R.A."/>
            <person name="Guerrero F.D."/>
            <person name="Moolhuijzen P."/>
            <person name="Goolsby J.A."/>
            <person name="Tidwell J."/>
            <person name="Bellgard S.E."/>
            <person name="Bellgard M.I."/>
        </authorList>
    </citation>
    <scope>NUCLEOTIDE SEQUENCE</scope>
    <source>
        <tissue evidence="1">Shoot tissue taken approximately 20 cm above the soil surface</tissue>
    </source>
</reference>
<name>A0A0A8ZM99_ARUDO</name>
<evidence type="ECO:0000313" key="1">
    <source>
        <dbReference type="EMBL" id="JAD40519.1"/>
    </source>
</evidence>
<accession>A0A0A8ZM99</accession>
<dbReference type="EMBL" id="GBRH01257376">
    <property type="protein sequence ID" value="JAD40519.1"/>
    <property type="molecule type" value="Transcribed_RNA"/>
</dbReference>